<evidence type="ECO:0000313" key="4">
    <source>
        <dbReference type="Proteomes" id="UP000275267"/>
    </source>
</evidence>
<reference evidence="4" key="1">
    <citation type="journal article" date="2019" name="Nat. Commun.">
        <title>The genome of broomcorn millet.</title>
        <authorList>
            <person name="Zou C."/>
            <person name="Miki D."/>
            <person name="Li D."/>
            <person name="Tang Q."/>
            <person name="Xiao L."/>
            <person name="Rajput S."/>
            <person name="Deng P."/>
            <person name="Jia W."/>
            <person name="Huang R."/>
            <person name="Zhang M."/>
            <person name="Sun Y."/>
            <person name="Hu J."/>
            <person name="Fu X."/>
            <person name="Schnable P.S."/>
            <person name="Li F."/>
            <person name="Zhang H."/>
            <person name="Feng B."/>
            <person name="Zhu X."/>
            <person name="Liu R."/>
            <person name="Schnable J.C."/>
            <person name="Zhu J.-K."/>
            <person name="Zhang H."/>
        </authorList>
    </citation>
    <scope>NUCLEOTIDE SEQUENCE [LARGE SCALE GENOMIC DNA]</scope>
</reference>
<keyword evidence="2" id="KW-0812">Transmembrane</keyword>
<keyword evidence="2" id="KW-1133">Transmembrane helix</keyword>
<protein>
    <submittedName>
        <fullName evidence="3">Uncharacterized protein</fullName>
    </submittedName>
</protein>
<feature type="region of interest" description="Disordered" evidence="1">
    <location>
        <begin position="1"/>
        <end position="29"/>
    </location>
</feature>
<accession>A0A3L6QCT6</accession>
<gene>
    <name evidence="3" type="ORF">C2845_PM15G06080</name>
</gene>
<dbReference type="AlphaFoldDB" id="A0A3L6QCT6"/>
<organism evidence="3 4">
    <name type="scientific">Panicum miliaceum</name>
    <name type="common">Proso millet</name>
    <name type="synonym">Broomcorn millet</name>
    <dbReference type="NCBI Taxonomy" id="4540"/>
    <lineage>
        <taxon>Eukaryota</taxon>
        <taxon>Viridiplantae</taxon>
        <taxon>Streptophyta</taxon>
        <taxon>Embryophyta</taxon>
        <taxon>Tracheophyta</taxon>
        <taxon>Spermatophyta</taxon>
        <taxon>Magnoliopsida</taxon>
        <taxon>Liliopsida</taxon>
        <taxon>Poales</taxon>
        <taxon>Poaceae</taxon>
        <taxon>PACMAD clade</taxon>
        <taxon>Panicoideae</taxon>
        <taxon>Panicodae</taxon>
        <taxon>Paniceae</taxon>
        <taxon>Panicinae</taxon>
        <taxon>Panicum</taxon>
        <taxon>Panicum sect. Panicum</taxon>
    </lineage>
</organism>
<comment type="caution">
    <text evidence="3">The sequence shown here is derived from an EMBL/GenBank/DDBJ whole genome shotgun (WGS) entry which is preliminary data.</text>
</comment>
<dbReference type="Proteomes" id="UP000275267">
    <property type="component" value="Unassembled WGS sequence"/>
</dbReference>
<proteinExistence type="predicted"/>
<keyword evidence="2" id="KW-0472">Membrane</keyword>
<sequence>MSTCSTATSALRGHESRGRPRRVPPPAHDAGVVEAVHGRLERRLVDLERDWDAYKTGRSGAPRHRRSRSATGTPSSAVTTVAAPEADGLLLLLPLYRCSSPRRLVSSLQQTGSADSDCTAKIISGAAGDSYTGPSSVCSVEAGYSVAAYSSSACSRPCRCQCGVCYSSYSTSSSCTGAAAPPFSSAAGGTAGEHARKSDGGRWWAAGRAAWISAIALVVVVFVAMVVLELSVDEGCAEYLVPT</sequence>
<feature type="region of interest" description="Disordered" evidence="1">
    <location>
        <begin position="55"/>
        <end position="77"/>
    </location>
</feature>
<evidence type="ECO:0000313" key="3">
    <source>
        <dbReference type="EMBL" id="RLM75017.1"/>
    </source>
</evidence>
<name>A0A3L6QCT6_PANMI</name>
<feature type="transmembrane region" description="Helical" evidence="2">
    <location>
        <begin position="209"/>
        <end position="228"/>
    </location>
</feature>
<evidence type="ECO:0000256" key="2">
    <source>
        <dbReference type="SAM" id="Phobius"/>
    </source>
</evidence>
<keyword evidence="4" id="KW-1185">Reference proteome</keyword>
<dbReference type="EMBL" id="PQIB02000013">
    <property type="protein sequence ID" value="RLM75017.1"/>
    <property type="molecule type" value="Genomic_DNA"/>
</dbReference>
<evidence type="ECO:0000256" key="1">
    <source>
        <dbReference type="SAM" id="MobiDB-lite"/>
    </source>
</evidence>